<evidence type="ECO:0000313" key="4">
    <source>
        <dbReference type="Proteomes" id="UP000198211"/>
    </source>
</evidence>
<keyword evidence="1" id="KW-0175">Coiled coil</keyword>
<reference evidence="4" key="1">
    <citation type="submission" date="2017-03" db="EMBL/GenBank/DDBJ databases">
        <title>Phytopthora megakarya and P. palmivora, two closely related causual agents of cacao black pod achieved similar genome size and gene model numbers by different mechanisms.</title>
        <authorList>
            <person name="Ali S."/>
            <person name="Shao J."/>
            <person name="Larry D.J."/>
            <person name="Kronmiller B."/>
            <person name="Shen D."/>
            <person name="Strem M.D."/>
            <person name="Melnick R.L."/>
            <person name="Guiltinan M.J."/>
            <person name="Tyler B.M."/>
            <person name="Meinhardt L.W."/>
            <person name="Bailey B.A."/>
        </authorList>
    </citation>
    <scope>NUCLEOTIDE SEQUENCE [LARGE SCALE GENOMIC DNA]</scope>
    <source>
        <strain evidence="4">zdho120</strain>
    </source>
</reference>
<sequence length="396" mass="45993">MERMKVDKRQALAEQEEAFKKQSERTETVFSQEKELLTTQQAALQGKLMTLQANVTDLVQELTMWKSREGNAKLAMEKMVEENVRLTRQLVDAEGQVEALQEERKLDAAKVGSMSVMNASEETKRVQMEALLRRLDNERQYLKSQLEGQQEMKEKSQKQVVDLQYEIQELKDAMEEALRVSEQKISALMTDKRSQEHELRGTIECLEEGKLLLNRQLKEVQTKFAETREQNLVERDEIDKSRIEVSEMRALLLAAKDDSVKEQAYAKNASERMSKSLAVVKNSLKVMEDEKNTHIKRLGEENTQYMTKLAATQGEMLILEEKLEKEKVRVKKEKASAIFAMVLAEKAALWRLRLQHRAFTQAKLHANLSRMHMNQEQSRAEELGMLEERLRNDYMV</sequence>
<accession>A0A225UEN6</accession>
<feature type="non-terminal residue" evidence="3">
    <location>
        <position position="396"/>
    </location>
</feature>
<comment type="caution">
    <text evidence="3">The sequence shown here is derived from an EMBL/GenBank/DDBJ whole genome shotgun (WGS) entry which is preliminary data.</text>
</comment>
<evidence type="ECO:0000256" key="1">
    <source>
        <dbReference type="SAM" id="Coils"/>
    </source>
</evidence>
<evidence type="ECO:0000256" key="2">
    <source>
        <dbReference type="SAM" id="MobiDB-lite"/>
    </source>
</evidence>
<protein>
    <submittedName>
        <fullName evidence="3">Uncharacterized protein</fullName>
    </submittedName>
</protein>
<proteinExistence type="predicted"/>
<evidence type="ECO:0000313" key="3">
    <source>
        <dbReference type="EMBL" id="OWY91687.1"/>
    </source>
</evidence>
<feature type="coiled-coil region" evidence="1">
    <location>
        <begin position="76"/>
        <end position="230"/>
    </location>
</feature>
<feature type="region of interest" description="Disordered" evidence="2">
    <location>
        <begin position="1"/>
        <end position="21"/>
    </location>
</feature>
<organism evidence="3 4">
    <name type="scientific">Phytophthora megakarya</name>
    <dbReference type="NCBI Taxonomy" id="4795"/>
    <lineage>
        <taxon>Eukaryota</taxon>
        <taxon>Sar</taxon>
        <taxon>Stramenopiles</taxon>
        <taxon>Oomycota</taxon>
        <taxon>Peronosporomycetes</taxon>
        <taxon>Peronosporales</taxon>
        <taxon>Peronosporaceae</taxon>
        <taxon>Phytophthora</taxon>
    </lineage>
</organism>
<gene>
    <name evidence="3" type="ORF">PHMEG_00039632</name>
</gene>
<dbReference type="AlphaFoldDB" id="A0A225UEN6"/>
<keyword evidence="4" id="KW-1185">Reference proteome</keyword>
<dbReference type="STRING" id="4795.A0A225UEN6"/>
<dbReference type="Proteomes" id="UP000198211">
    <property type="component" value="Unassembled WGS sequence"/>
</dbReference>
<dbReference type="OrthoDB" id="77418at2759"/>
<dbReference type="EMBL" id="NBNE01019689">
    <property type="protein sequence ID" value="OWY91687.1"/>
    <property type="molecule type" value="Genomic_DNA"/>
</dbReference>
<name>A0A225UEN6_9STRA</name>